<dbReference type="AlphaFoldDB" id="A0A450TQG3"/>
<accession>A0A450TQG3</accession>
<evidence type="ECO:0000313" key="1">
    <source>
        <dbReference type="EMBL" id="VFJ70199.1"/>
    </source>
</evidence>
<protein>
    <submittedName>
        <fullName evidence="1">Uncharacterized protein</fullName>
    </submittedName>
</protein>
<evidence type="ECO:0000313" key="2">
    <source>
        <dbReference type="EMBL" id="VFK18005.1"/>
    </source>
</evidence>
<proteinExistence type="predicted"/>
<reference evidence="1" key="1">
    <citation type="submission" date="2019-02" db="EMBL/GenBank/DDBJ databases">
        <authorList>
            <person name="Gruber-Vodicka R. H."/>
            <person name="Seah K. B. B."/>
        </authorList>
    </citation>
    <scope>NUCLEOTIDE SEQUENCE</scope>
    <source>
        <strain evidence="1">BECK_BZ163</strain>
        <strain evidence="2">BECK_BZ164</strain>
    </source>
</reference>
<sequence>MGSGSSGLGFLFLARTRTNRTLVHTRTHILGLINGRRFFHNFCALLRGRRAKK</sequence>
<name>A0A450TQG3_9GAMM</name>
<gene>
    <name evidence="1" type="ORF">BECKFM1743A_GA0114220_105371</name>
    <name evidence="2" type="ORF">BECKFM1743B_GA0114221_105191</name>
</gene>
<dbReference type="EMBL" id="CAADEZ010000537">
    <property type="protein sequence ID" value="VFJ70199.1"/>
    <property type="molecule type" value="Genomic_DNA"/>
</dbReference>
<organism evidence="1">
    <name type="scientific">Candidatus Kentrum sp. FM</name>
    <dbReference type="NCBI Taxonomy" id="2126340"/>
    <lineage>
        <taxon>Bacteria</taxon>
        <taxon>Pseudomonadati</taxon>
        <taxon>Pseudomonadota</taxon>
        <taxon>Gammaproteobacteria</taxon>
        <taxon>Candidatus Kentrum</taxon>
    </lineage>
</organism>
<dbReference type="EMBL" id="CAADFL010000519">
    <property type="protein sequence ID" value="VFK18005.1"/>
    <property type="molecule type" value="Genomic_DNA"/>
</dbReference>